<dbReference type="AlphaFoldDB" id="A0AAN6PUX2"/>
<feature type="region of interest" description="Disordered" evidence="1">
    <location>
        <begin position="1"/>
        <end position="24"/>
    </location>
</feature>
<reference evidence="2" key="1">
    <citation type="journal article" date="2023" name="Mol. Phylogenet. Evol.">
        <title>Genome-scale phylogeny and comparative genomics of the fungal order Sordariales.</title>
        <authorList>
            <person name="Hensen N."/>
            <person name="Bonometti L."/>
            <person name="Westerberg I."/>
            <person name="Brannstrom I.O."/>
            <person name="Guillou S."/>
            <person name="Cros-Aarteil S."/>
            <person name="Calhoun S."/>
            <person name="Haridas S."/>
            <person name="Kuo A."/>
            <person name="Mondo S."/>
            <person name="Pangilinan J."/>
            <person name="Riley R."/>
            <person name="LaButti K."/>
            <person name="Andreopoulos B."/>
            <person name="Lipzen A."/>
            <person name="Chen C."/>
            <person name="Yan M."/>
            <person name="Daum C."/>
            <person name="Ng V."/>
            <person name="Clum A."/>
            <person name="Steindorff A."/>
            <person name="Ohm R.A."/>
            <person name="Martin F."/>
            <person name="Silar P."/>
            <person name="Natvig D.O."/>
            <person name="Lalanne C."/>
            <person name="Gautier V."/>
            <person name="Ament-Velasquez S.L."/>
            <person name="Kruys A."/>
            <person name="Hutchinson M.I."/>
            <person name="Powell A.J."/>
            <person name="Barry K."/>
            <person name="Miller A.N."/>
            <person name="Grigoriev I.V."/>
            <person name="Debuchy R."/>
            <person name="Gladieux P."/>
            <person name="Hiltunen Thoren M."/>
            <person name="Johannesson H."/>
        </authorList>
    </citation>
    <scope>NUCLEOTIDE SEQUENCE</scope>
    <source>
        <strain evidence="2">CBS 757.83</strain>
    </source>
</reference>
<evidence type="ECO:0000313" key="2">
    <source>
        <dbReference type="EMBL" id="KAK4096067.1"/>
    </source>
</evidence>
<dbReference type="Proteomes" id="UP001305647">
    <property type="component" value="Unassembled WGS sequence"/>
</dbReference>
<accession>A0AAN6PUX2</accession>
<keyword evidence="3" id="KW-1185">Reference proteome</keyword>
<protein>
    <submittedName>
        <fullName evidence="2">Uncharacterized protein</fullName>
    </submittedName>
</protein>
<name>A0AAN6PUX2_9PEZI</name>
<dbReference type="EMBL" id="MU863742">
    <property type="protein sequence ID" value="KAK4096067.1"/>
    <property type="molecule type" value="Genomic_DNA"/>
</dbReference>
<organism evidence="2 3">
    <name type="scientific">Parathielavia hyrcaniae</name>
    <dbReference type="NCBI Taxonomy" id="113614"/>
    <lineage>
        <taxon>Eukaryota</taxon>
        <taxon>Fungi</taxon>
        <taxon>Dikarya</taxon>
        <taxon>Ascomycota</taxon>
        <taxon>Pezizomycotina</taxon>
        <taxon>Sordariomycetes</taxon>
        <taxon>Sordariomycetidae</taxon>
        <taxon>Sordariales</taxon>
        <taxon>Chaetomiaceae</taxon>
        <taxon>Parathielavia</taxon>
    </lineage>
</organism>
<comment type="caution">
    <text evidence="2">The sequence shown here is derived from an EMBL/GenBank/DDBJ whole genome shotgun (WGS) entry which is preliminary data.</text>
</comment>
<proteinExistence type="predicted"/>
<reference evidence="2" key="2">
    <citation type="submission" date="2023-05" db="EMBL/GenBank/DDBJ databases">
        <authorList>
            <consortium name="Lawrence Berkeley National Laboratory"/>
            <person name="Steindorff A."/>
            <person name="Hensen N."/>
            <person name="Bonometti L."/>
            <person name="Westerberg I."/>
            <person name="Brannstrom I.O."/>
            <person name="Guillou S."/>
            <person name="Cros-Aarteil S."/>
            <person name="Calhoun S."/>
            <person name="Haridas S."/>
            <person name="Kuo A."/>
            <person name="Mondo S."/>
            <person name="Pangilinan J."/>
            <person name="Riley R."/>
            <person name="Labutti K."/>
            <person name="Andreopoulos B."/>
            <person name="Lipzen A."/>
            <person name="Chen C."/>
            <person name="Yanf M."/>
            <person name="Daum C."/>
            <person name="Ng V."/>
            <person name="Clum A."/>
            <person name="Ohm R."/>
            <person name="Martin F."/>
            <person name="Silar P."/>
            <person name="Natvig D."/>
            <person name="Lalanne C."/>
            <person name="Gautier V."/>
            <person name="Ament-Velasquez S.L."/>
            <person name="Kruys A."/>
            <person name="Hutchinson M.I."/>
            <person name="Powell A.J."/>
            <person name="Barry K."/>
            <person name="Miller A.N."/>
            <person name="Grigoriev I.V."/>
            <person name="Debuchy R."/>
            <person name="Gladieux P."/>
            <person name="Thoren M.H."/>
            <person name="Johannesson H."/>
        </authorList>
    </citation>
    <scope>NUCLEOTIDE SEQUENCE</scope>
    <source>
        <strain evidence="2">CBS 757.83</strain>
    </source>
</reference>
<evidence type="ECO:0000313" key="3">
    <source>
        <dbReference type="Proteomes" id="UP001305647"/>
    </source>
</evidence>
<sequence>MKQLRRTEDGGGGSKLRAERSPASTCVHLRPPASTCVHLRPPASTCVHLRPPASTCVNGGRYGVVLSGILGVFESHQEEIERTNWCFCHQENVIMAGSPVLALPRSLR</sequence>
<evidence type="ECO:0000256" key="1">
    <source>
        <dbReference type="SAM" id="MobiDB-lite"/>
    </source>
</evidence>
<gene>
    <name evidence="2" type="ORF">N658DRAFT_501997</name>
</gene>